<feature type="domain" description="ATPase AAA-type core" evidence="1">
    <location>
        <begin position="50"/>
        <end position="348"/>
    </location>
</feature>
<dbReference type="GO" id="GO:0016887">
    <property type="term" value="F:ATP hydrolysis activity"/>
    <property type="evidence" value="ECO:0007669"/>
    <property type="project" value="InterPro"/>
</dbReference>
<dbReference type="PANTHER" id="PTHR40396">
    <property type="entry name" value="ATPASE-LIKE PROTEIN"/>
    <property type="match status" value="1"/>
</dbReference>
<dbReference type="CDD" id="cd00267">
    <property type="entry name" value="ABC_ATPase"/>
    <property type="match status" value="1"/>
</dbReference>
<dbReference type="EMBL" id="SNRY01000231">
    <property type="protein sequence ID" value="KAA6344176.1"/>
    <property type="molecule type" value="Genomic_DNA"/>
</dbReference>
<accession>A0A5J4SDK1</accession>
<reference evidence="2" key="1">
    <citation type="submission" date="2019-03" db="EMBL/GenBank/DDBJ databases">
        <title>Single cell metagenomics reveals metabolic interactions within the superorganism composed of flagellate Streblomastix strix and complex community of Bacteroidetes bacteria on its surface.</title>
        <authorList>
            <person name="Treitli S.C."/>
            <person name="Kolisko M."/>
            <person name="Husnik F."/>
            <person name="Keeling P."/>
            <person name="Hampl V."/>
        </authorList>
    </citation>
    <scope>NUCLEOTIDE SEQUENCE</scope>
    <source>
        <strain evidence="2">STM</strain>
    </source>
</reference>
<dbReference type="Pfam" id="PF13304">
    <property type="entry name" value="AAA_21"/>
    <property type="match status" value="1"/>
</dbReference>
<organism evidence="2">
    <name type="scientific">termite gut metagenome</name>
    <dbReference type="NCBI Taxonomy" id="433724"/>
    <lineage>
        <taxon>unclassified sequences</taxon>
        <taxon>metagenomes</taxon>
        <taxon>organismal metagenomes</taxon>
    </lineage>
</organism>
<comment type="caution">
    <text evidence="2">The sequence shown here is derived from an EMBL/GenBank/DDBJ whole genome shotgun (WGS) entry which is preliminary data.</text>
</comment>
<sequence length="407" mass="46870">MILNISFENYRSFKETCTFTMVAGASRAKPNNLFETTISENKTEVIVKSAVIFGANASGKTNIIRFLFGIVRLIRNEDTRVDKEISLYDPFKFDANVVDNPIRFLIDFVVKGIKYEYEFSFNKKDILAEKLSYYPKGESVLIFERENTEESKHGIKFGALPEKQTLEVFNNQLLLSKFIIDTPHDIITPVANYLANIIVANGYHRNMLNNLYDEVIEWMSTDEENKRKLIALLAFADTGVKDFKVKKHPEFPERYYIRSVHTLFENKEEIGTEDLPISEESFGTRVLFVLGGKILQALNSGTPLFVDEIDSGLHTHITQFLVELFRNEKINSQNAQLILTTHDVNLLDQHLIRKDQVWFTEKDEFGCSQLFSLSDFEDVKEDTPFAKWYMSQKFGAVPVLKSLEGLF</sequence>
<protein>
    <recommendedName>
        <fullName evidence="1">ATPase AAA-type core domain-containing protein</fullName>
    </recommendedName>
</protein>
<name>A0A5J4SDK1_9ZZZZ</name>
<dbReference type="Gene3D" id="3.40.50.300">
    <property type="entry name" value="P-loop containing nucleotide triphosphate hydrolases"/>
    <property type="match status" value="1"/>
</dbReference>
<dbReference type="InterPro" id="IPR027417">
    <property type="entry name" value="P-loop_NTPase"/>
</dbReference>
<gene>
    <name evidence="2" type="ORF">EZS27_008191</name>
</gene>
<dbReference type="InterPro" id="IPR003959">
    <property type="entry name" value="ATPase_AAA_core"/>
</dbReference>
<evidence type="ECO:0000259" key="1">
    <source>
        <dbReference type="Pfam" id="PF13304"/>
    </source>
</evidence>
<proteinExistence type="predicted"/>
<dbReference type="GO" id="GO:0005524">
    <property type="term" value="F:ATP binding"/>
    <property type="evidence" value="ECO:0007669"/>
    <property type="project" value="InterPro"/>
</dbReference>
<dbReference type="SUPFAM" id="SSF52540">
    <property type="entry name" value="P-loop containing nucleoside triphosphate hydrolases"/>
    <property type="match status" value="1"/>
</dbReference>
<dbReference type="AlphaFoldDB" id="A0A5J4SDK1"/>
<evidence type="ECO:0000313" key="2">
    <source>
        <dbReference type="EMBL" id="KAA6344176.1"/>
    </source>
</evidence>
<dbReference type="PANTHER" id="PTHR40396:SF1">
    <property type="entry name" value="ATPASE AAA-TYPE CORE DOMAIN-CONTAINING PROTEIN"/>
    <property type="match status" value="1"/>
</dbReference>